<gene>
    <name evidence="2" type="ORF">CTER_4098</name>
</gene>
<dbReference type="Proteomes" id="UP000014155">
    <property type="component" value="Unassembled WGS sequence"/>
</dbReference>
<dbReference type="PATRIC" id="fig|1195236.3.peg.4314"/>
<evidence type="ECO:0000259" key="1">
    <source>
        <dbReference type="Pfam" id="PF07866"/>
    </source>
</evidence>
<dbReference type="STRING" id="1195236.CTER_4098"/>
<dbReference type="AlphaFoldDB" id="S0FG23"/>
<accession>S0FG23</accession>
<dbReference type="EMBL" id="AORV01000059">
    <property type="protein sequence ID" value="EMS70165.1"/>
    <property type="molecule type" value="Genomic_DNA"/>
</dbReference>
<dbReference type="InterPro" id="IPR023387">
    <property type="entry name" value="DUF1653-like_dom"/>
</dbReference>
<proteinExistence type="predicted"/>
<dbReference type="InterPro" id="IPR037135">
    <property type="entry name" value="DUF1653-like_dom_sf"/>
</dbReference>
<dbReference type="RefSeq" id="WP_004628977.1">
    <property type="nucleotide sequence ID" value="NZ_AORV01000059.1"/>
</dbReference>
<evidence type="ECO:0000313" key="3">
    <source>
        <dbReference type="Proteomes" id="UP000014155"/>
    </source>
</evidence>
<dbReference type="eggNOG" id="COG4728">
    <property type="taxonomic scope" value="Bacteria"/>
</dbReference>
<dbReference type="Pfam" id="PF07866">
    <property type="entry name" value="DUF1653"/>
    <property type="match status" value="1"/>
</dbReference>
<comment type="caution">
    <text evidence="2">The sequence shown here is derived from an EMBL/GenBank/DDBJ whole genome shotgun (WGS) entry which is preliminary data.</text>
</comment>
<evidence type="ECO:0000313" key="2">
    <source>
        <dbReference type="EMBL" id="EMS70165.1"/>
    </source>
</evidence>
<dbReference type="Gene3D" id="2.30.30.320">
    <property type="entry name" value="DUF1653-like domain"/>
    <property type="match status" value="1"/>
</dbReference>
<organism evidence="2 3">
    <name type="scientific">Ruminiclostridium cellobioparum subsp. termitidis CT1112</name>
    <dbReference type="NCBI Taxonomy" id="1195236"/>
    <lineage>
        <taxon>Bacteria</taxon>
        <taxon>Bacillati</taxon>
        <taxon>Bacillota</taxon>
        <taxon>Clostridia</taxon>
        <taxon>Eubacteriales</taxon>
        <taxon>Oscillospiraceae</taxon>
        <taxon>Ruminiclostridium</taxon>
    </lineage>
</organism>
<keyword evidence="3" id="KW-1185">Reference proteome</keyword>
<feature type="domain" description="DUF1653" evidence="1">
    <location>
        <begin position="7"/>
        <end position="68"/>
    </location>
</feature>
<reference evidence="2 3" key="1">
    <citation type="journal article" date="2013" name="Genome Announc.">
        <title>Draft Genome Sequence of the Cellulolytic, Mesophilic, Anaerobic Bacterium Clostridium termitidis Strain CT1112 (DSM 5398).</title>
        <authorList>
            <person name="Lal S."/>
            <person name="Ramachandran U."/>
            <person name="Zhang X."/>
            <person name="Munir R."/>
            <person name="Sparling R."/>
            <person name="Levin D.B."/>
        </authorList>
    </citation>
    <scope>NUCLEOTIDE SEQUENCE [LARGE SCALE GENOMIC DNA]</scope>
    <source>
        <strain evidence="2 3">CT1112</strain>
    </source>
</reference>
<sequence>MSLIRPGIYRHFKGKEYRVLYIARHSETLEDMVVYQALYGEMGIWVRPASMWDEMVQRDGQTFRRFEYIGE</sequence>
<name>S0FG23_RUMCE</name>
<protein>
    <recommendedName>
        <fullName evidence="1">DUF1653 domain-containing protein</fullName>
    </recommendedName>
</protein>